<dbReference type="EMBL" id="AYEV01000009">
    <property type="protein sequence ID" value="ESK56398.1"/>
    <property type="molecule type" value="Genomic_DNA"/>
</dbReference>
<sequence>MGSIIKLVNYYLILQAKVELYENLILLACIVTTILTCVWVLICLHIFIQ</sequence>
<keyword evidence="1" id="KW-1133">Transmembrane helix</keyword>
<evidence type="ECO:0000313" key="2">
    <source>
        <dbReference type="EMBL" id="ESK56398.1"/>
    </source>
</evidence>
<evidence type="ECO:0000313" key="3">
    <source>
        <dbReference type="Proteomes" id="UP000017404"/>
    </source>
</evidence>
<organism evidence="2 3">
    <name type="scientific">Acinetobacter tjernbergiae DSM 14971 = CIP 107465</name>
    <dbReference type="NCBI Taxonomy" id="1120928"/>
    <lineage>
        <taxon>Bacteria</taxon>
        <taxon>Pseudomonadati</taxon>
        <taxon>Pseudomonadota</taxon>
        <taxon>Gammaproteobacteria</taxon>
        <taxon>Moraxellales</taxon>
        <taxon>Moraxellaceae</taxon>
        <taxon>Acinetobacter</taxon>
    </lineage>
</organism>
<keyword evidence="1" id="KW-0472">Membrane</keyword>
<keyword evidence="1" id="KW-0812">Transmembrane</keyword>
<keyword evidence="3" id="KW-1185">Reference proteome</keyword>
<dbReference type="Proteomes" id="UP000017404">
    <property type="component" value="Unassembled WGS sequence"/>
</dbReference>
<dbReference type="AlphaFoldDB" id="V2UNU2"/>
<proteinExistence type="predicted"/>
<dbReference type="STRING" id="202955.GCA_000759995_01011"/>
<evidence type="ECO:0000256" key="1">
    <source>
        <dbReference type="SAM" id="Phobius"/>
    </source>
</evidence>
<comment type="caution">
    <text evidence="2">The sequence shown here is derived from an EMBL/GenBank/DDBJ whole genome shotgun (WGS) entry which is preliminary data.</text>
</comment>
<name>V2UNU2_9GAMM</name>
<reference evidence="2 3" key="1">
    <citation type="submission" date="2013-10" db="EMBL/GenBank/DDBJ databases">
        <title>The Genome Sequence of Acinetobacter tjernbergiae CIP107465.</title>
        <authorList>
            <consortium name="The Broad Institute Genomics Platform"/>
            <consortium name="The Broad Institute Genome Sequencing Center for Infectious Disease"/>
            <person name="Cerqueira G."/>
            <person name="Feldgarden M."/>
            <person name="Courvalin P."/>
            <person name="Grillot-Courvalin C."/>
            <person name="Clermont D."/>
            <person name="Rocha E."/>
            <person name="Yoon E.-J."/>
            <person name="Nemec A."/>
            <person name="Young S.K."/>
            <person name="Zeng Q."/>
            <person name="Gargeya S."/>
            <person name="Fitzgerald M."/>
            <person name="Abouelleil A."/>
            <person name="Alvarado L."/>
            <person name="Berlin A.M."/>
            <person name="Chapman S.B."/>
            <person name="Gainer-Dewar J."/>
            <person name="Goldberg J."/>
            <person name="Gnerre S."/>
            <person name="Griggs A."/>
            <person name="Gujja S."/>
            <person name="Hansen M."/>
            <person name="Howarth C."/>
            <person name="Imamovic A."/>
            <person name="Ireland A."/>
            <person name="Larimer J."/>
            <person name="McCowan C."/>
            <person name="Murphy C."/>
            <person name="Pearson M."/>
            <person name="Poon T.W."/>
            <person name="Priest M."/>
            <person name="Roberts A."/>
            <person name="Saif S."/>
            <person name="Shea T."/>
            <person name="Sykes S."/>
            <person name="Wortman J."/>
            <person name="Nusbaum C."/>
            <person name="Birren B."/>
        </authorList>
    </citation>
    <scope>NUCLEOTIDE SEQUENCE [LARGE SCALE GENOMIC DNA]</scope>
    <source>
        <strain evidence="2 3">CIP 107465</strain>
    </source>
</reference>
<gene>
    <name evidence="2" type="ORF">F990_01164</name>
</gene>
<feature type="transmembrane region" description="Helical" evidence="1">
    <location>
        <begin position="24"/>
        <end position="48"/>
    </location>
</feature>
<accession>V2UNU2</accession>
<protein>
    <submittedName>
        <fullName evidence="2">Uncharacterized protein</fullName>
    </submittedName>
</protein>